<feature type="compositionally biased region" description="Gly residues" evidence="1">
    <location>
        <begin position="13"/>
        <end position="25"/>
    </location>
</feature>
<evidence type="ECO:0000256" key="1">
    <source>
        <dbReference type="SAM" id="MobiDB-lite"/>
    </source>
</evidence>
<organism evidence="2 3">
    <name type="scientific">Paspalum notatum var. saurae</name>
    <dbReference type="NCBI Taxonomy" id="547442"/>
    <lineage>
        <taxon>Eukaryota</taxon>
        <taxon>Viridiplantae</taxon>
        <taxon>Streptophyta</taxon>
        <taxon>Embryophyta</taxon>
        <taxon>Tracheophyta</taxon>
        <taxon>Spermatophyta</taxon>
        <taxon>Magnoliopsida</taxon>
        <taxon>Liliopsida</taxon>
        <taxon>Poales</taxon>
        <taxon>Poaceae</taxon>
        <taxon>PACMAD clade</taxon>
        <taxon>Panicoideae</taxon>
        <taxon>Andropogonodae</taxon>
        <taxon>Paspaleae</taxon>
        <taxon>Paspalinae</taxon>
        <taxon>Paspalum</taxon>
    </lineage>
</organism>
<feature type="region of interest" description="Disordered" evidence="1">
    <location>
        <begin position="1"/>
        <end position="25"/>
    </location>
</feature>
<keyword evidence="3" id="KW-1185">Reference proteome</keyword>
<dbReference type="AlphaFoldDB" id="A0AAQ3T2Q0"/>
<sequence length="99" mass="10273">MTLGRQEASGDWSSGGGRRGSRGLGGAWTAISGQAAVEMMGLSALRPAGGIGDHSCSSAPMGGEVKDDPYMEFVWHPTTCGAISSCTETEEEYEEEDGL</sequence>
<gene>
    <name evidence="2" type="ORF">U9M48_014460</name>
</gene>
<name>A0AAQ3T2Q0_PASNO</name>
<accession>A0AAQ3T2Q0</accession>
<proteinExistence type="predicted"/>
<reference evidence="2 3" key="1">
    <citation type="submission" date="2024-02" db="EMBL/GenBank/DDBJ databases">
        <title>High-quality chromosome-scale genome assembly of Pensacola bahiagrass (Paspalum notatum Flugge var. saurae).</title>
        <authorList>
            <person name="Vega J.M."/>
            <person name="Podio M."/>
            <person name="Orjuela J."/>
            <person name="Siena L.A."/>
            <person name="Pessino S.C."/>
            <person name="Combes M.C."/>
            <person name="Mariac C."/>
            <person name="Albertini E."/>
            <person name="Pupilli F."/>
            <person name="Ortiz J.P.A."/>
            <person name="Leblanc O."/>
        </authorList>
    </citation>
    <scope>NUCLEOTIDE SEQUENCE [LARGE SCALE GENOMIC DNA]</scope>
    <source>
        <strain evidence="2">R1</strain>
        <tissue evidence="2">Leaf</tissue>
    </source>
</reference>
<evidence type="ECO:0000313" key="2">
    <source>
        <dbReference type="EMBL" id="WVZ65030.1"/>
    </source>
</evidence>
<evidence type="ECO:0000313" key="3">
    <source>
        <dbReference type="Proteomes" id="UP001341281"/>
    </source>
</evidence>
<feature type="non-terminal residue" evidence="2">
    <location>
        <position position="99"/>
    </location>
</feature>
<dbReference type="EMBL" id="CP144747">
    <property type="protein sequence ID" value="WVZ65030.1"/>
    <property type="molecule type" value="Genomic_DNA"/>
</dbReference>
<dbReference type="Proteomes" id="UP001341281">
    <property type="component" value="Chromosome 03"/>
</dbReference>
<protein>
    <submittedName>
        <fullName evidence="2">Uncharacterized protein</fullName>
    </submittedName>
</protein>